<dbReference type="Gene3D" id="1.20.58.80">
    <property type="entry name" value="Phosphotransferase system, lactose/cellobiose-type IIA subunit"/>
    <property type="match status" value="1"/>
</dbReference>
<dbReference type="Proteomes" id="UP001412067">
    <property type="component" value="Unassembled WGS sequence"/>
</dbReference>
<dbReference type="SUPFAM" id="SSF116846">
    <property type="entry name" value="MIT domain"/>
    <property type="match status" value="1"/>
</dbReference>
<sequence>MNALDYFKTHLKYEKNPKIKEPITHKFTEYLCRAKEIRVVLDEGVLVQLLTGSRQWPQSQRQKSKDGDEGGDVPENAKLREYKLFWIVYSHTMILCELCTTPYSLSRTKILQGPGLS</sequence>
<evidence type="ECO:0000313" key="3">
    <source>
        <dbReference type="Proteomes" id="UP001412067"/>
    </source>
</evidence>
<comment type="caution">
    <text evidence="2">The sequence shown here is derived from an EMBL/GenBank/DDBJ whole genome shotgun (WGS) entry which is preliminary data.</text>
</comment>
<keyword evidence="3" id="KW-1185">Reference proteome</keyword>
<dbReference type="InterPro" id="IPR036181">
    <property type="entry name" value="MIT_dom_sf"/>
</dbReference>
<gene>
    <name evidence="2" type="ORF">KSP40_PGU012545</name>
</gene>
<dbReference type="EMBL" id="JBBWWR010000011">
    <property type="protein sequence ID" value="KAK8959669.1"/>
    <property type="molecule type" value="Genomic_DNA"/>
</dbReference>
<accession>A0ABR2M691</accession>
<reference evidence="2 3" key="1">
    <citation type="journal article" date="2022" name="Nat. Plants">
        <title>Genomes of leafy and leafless Platanthera orchids illuminate the evolution of mycoheterotrophy.</title>
        <authorList>
            <person name="Li M.H."/>
            <person name="Liu K.W."/>
            <person name="Li Z."/>
            <person name="Lu H.C."/>
            <person name="Ye Q.L."/>
            <person name="Zhang D."/>
            <person name="Wang J.Y."/>
            <person name="Li Y.F."/>
            <person name="Zhong Z.M."/>
            <person name="Liu X."/>
            <person name="Yu X."/>
            <person name="Liu D.K."/>
            <person name="Tu X.D."/>
            <person name="Liu B."/>
            <person name="Hao Y."/>
            <person name="Liao X.Y."/>
            <person name="Jiang Y.T."/>
            <person name="Sun W.H."/>
            <person name="Chen J."/>
            <person name="Chen Y.Q."/>
            <person name="Ai Y."/>
            <person name="Zhai J.W."/>
            <person name="Wu S.S."/>
            <person name="Zhou Z."/>
            <person name="Hsiao Y.Y."/>
            <person name="Wu W.L."/>
            <person name="Chen Y.Y."/>
            <person name="Lin Y.F."/>
            <person name="Hsu J.L."/>
            <person name="Li C.Y."/>
            <person name="Wang Z.W."/>
            <person name="Zhao X."/>
            <person name="Zhong W.Y."/>
            <person name="Ma X.K."/>
            <person name="Ma L."/>
            <person name="Huang J."/>
            <person name="Chen G.Z."/>
            <person name="Huang M.Z."/>
            <person name="Huang L."/>
            <person name="Peng D.H."/>
            <person name="Luo Y.B."/>
            <person name="Zou S.Q."/>
            <person name="Chen S.P."/>
            <person name="Lan S."/>
            <person name="Tsai W.C."/>
            <person name="Van de Peer Y."/>
            <person name="Liu Z.J."/>
        </authorList>
    </citation>
    <scope>NUCLEOTIDE SEQUENCE [LARGE SCALE GENOMIC DNA]</scope>
    <source>
        <strain evidence="2">Lor288</strain>
    </source>
</reference>
<organism evidence="2 3">
    <name type="scientific">Platanthera guangdongensis</name>
    <dbReference type="NCBI Taxonomy" id="2320717"/>
    <lineage>
        <taxon>Eukaryota</taxon>
        <taxon>Viridiplantae</taxon>
        <taxon>Streptophyta</taxon>
        <taxon>Embryophyta</taxon>
        <taxon>Tracheophyta</taxon>
        <taxon>Spermatophyta</taxon>
        <taxon>Magnoliopsida</taxon>
        <taxon>Liliopsida</taxon>
        <taxon>Asparagales</taxon>
        <taxon>Orchidaceae</taxon>
        <taxon>Orchidoideae</taxon>
        <taxon>Orchideae</taxon>
        <taxon>Orchidinae</taxon>
        <taxon>Platanthera</taxon>
    </lineage>
</organism>
<feature type="region of interest" description="Disordered" evidence="1">
    <location>
        <begin position="54"/>
        <end position="74"/>
    </location>
</feature>
<proteinExistence type="predicted"/>
<evidence type="ECO:0000256" key="1">
    <source>
        <dbReference type="SAM" id="MobiDB-lite"/>
    </source>
</evidence>
<evidence type="ECO:0000313" key="2">
    <source>
        <dbReference type="EMBL" id="KAK8959669.1"/>
    </source>
</evidence>
<name>A0ABR2M691_9ASPA</name>
<protein>
    <submittedName>
        <fullName evidence="2">Uncharacterized protein</fullName>
    </submittedName>
</protein>